<evidence type="ECO:0000313" key="2">
    <source>
        <dbReference type="EMBL" id="CAJ0605075.1"/>
    </source>
</evidence>
<dbReference type="PANTHER" id="PTHR36955">
    <property type="entry name" value="SECRETED NEMATODE CLADE V PROTEIN GENE FAMILY"/>
    <property type="match status" value="1"/>
</dbReference>
<keyword evidence="3" id="KW-1185">Reference proteome</keyword>
<proteinExistence type="predicted"/>
<accession>A0AA36MC35</accession>
<keyword evidence="1" id="KW-0732">Signal</keyword>
<protein>
    <submittedName>
        <fullName evidence="2">Uncharacterized protein</fullName>
    </submittedName>
</protein>
<gene>
    <name evidence="2" type="ORF">CYNAS_LOCUS17058</name>
</gene>
<dbReference type="PANTHER" id="PTHR36955:SF1">
    <property type="entry name" value="SECRETED NEMATODE CLADE V PROTEIN GENE FAMILY"/>
    <property type="match status" value="1"/>
</dbReference>
<organism evidence="2 3">
    <name type="scientific">Cylicocyclus nassatus</name>
    <name type="common">Nematode worm</name>
    <dbReference type="NCBI Taxonomy" id="53992"/>
    <lineage>
        <taxon>Eukaryota</taxon>
        <taxon>Metazoa</taxon>
        <taxon>Ecdysozoa</taxon>
        <taxon>Nematoda</taxon>
        <taxon>Chromadorea</taxon>
        <taxon>Rhabditida</taxon>
        <taxon>Rhabditina</taxon>
        <taxon>Rhabditomorpha</taxon>
        <taxon>Strongyloidea</taxon>
        <taxon>Strongylidae</taxon>
        <taxon>Cylicocyclus</taxon>
    </lineage>
</organism>
<feature type="signal peptide" evidence="1">
    <location>
        <begin position="1"/>
        <end position="15"/>
    </location>
</feature>
<name>A0AA36MC35_CYLNA</name>
<feature type="chain" id="PRO_5041414811" evidence="1">
    <location>
        <begin position="16"/>
        <end position="138"/>
    </location>
</feature>
<evidence type="ECO:0000313" key="3">
    <source>
        <dbReference type="Proteomes" id="UP001176961"/>
    </source>
</evidence>
<dbReference type="Proteomes" id="UP001176961">
    <property type="component" value="Unassembled WGS sequence"/>
</dbReference>
<dbReference type="InterPro" id="IPR035126">
    <property type="entry name" value="SCVP"/>
</dbReference>
<sequence>MHTLLLFVLSSPLLACSPTTMQTLGTTTSTVAPLRRKRNLDEVIVTVTTNKKYDEAQNQHHLKVADAMLEDIASSQGIHYDNDDIVREIRNEHGMFAVQYIIFGADCYGVRNFVSKAKNTTSHFVYATVDCEEGRYLL</sequence>
<dbReference type="EMBL" id="CATQJL010000316">
    <property type="protein sequence ID" value="CAJ0605075.1"/>
    <property type="molecule type" value="Genomic_DNA"/>
</dbReference>
<dbReference type="AlphaFoldDB" id="A0AA36MC35"/>
<reference evidence="2" key="1">
    <citation type="submission" date="2023-07" db="EMBL/GenBank/DDBJ databases">
        <authorList>
            <consortium name="CYATHOMIX"/>
        </authorList>
    </citation>
    <scope>NUCLEOTIDE SEQUENCE</scope>
    <source>
        <strain evidence="2">N/A</strain>
    </source>
</reference>
<evidence type="ECO:0000256" key="1">
    <source>
        <dbReference type="SAM" id="SignalP"/>
    </source>
</evidence>
<dbReference type="Pfam" id="PF17619">
    <property type="entry name" value="SCVP"/>
    <property type="match status" value="1"/>
</dbReference>
<comment type="caution">
    <text evidence="2">The sequence shown here is derived from an EMBL/GenBank/DDBJ whole genome shotgun (WGS) entry which is preliminary data.</text>
</comment>